<dbReference type="AlphaFoldDB" id="A0AA38IYW7"/>
<reference evidence="1" key="1">
    <citation type="journal article" date="2023" name="G3 (Bethesda)">
        <title>Whole genome assemblies of Zophobas morio and Tenebrio molitor.</title>
        <authorList>
            <person name="Kaur S."/>
            <person name="Stinson S.A."/>
            <person name="diCenzo G.C."/>
        </authorList>
    </citation>
    <scope>NUCLEOTIDE SEQUENCE</scope>
    <source>
        <strain evidence="1">QUZm001</strain>
    </source>
</reference>
<comment type="caution">
    <text evidence="1">The sequence shown here is derived from an EMBL/GenBank/DDBJ whole genome shotgun (WGS) entry which is preliminary data.</text>
</comment>
<name>A0AA38IYW7_9CUCU</name>
<dbReference type="Proteomes" id="UP001168821">
    <property type="component" value="Unassembled WGS sequence"/>
</dbReference>
<sequence length="179" mass="21581">MVVFGKKVRKEKEEWAWRGKKIEQVKEFQYLGYTLKSNNSDRGHIQEMVQKANKVVGIVWGIGERKFGHGYKRRIMMFDSLVKSVFMYGAEIWGWREYEEIERVQEKYLKWTLELEKYTPGYIVREETKREKMRVEKFSERGDCKKLQECWKEIRTEGGNMFGTKGTSIMKERDMHVKK</sequence>
<keyword evidence="2" id="KW-1185">Reference proteome</keyword>
<evidence type="ECO:0000313" key="1">
    <source>
        <dbReference type="EMBL" id="KAJ3664705.1"/>
    </source>
</evidence>
<gene>
    <name evidence="1" type="ORF">Zmor_000253</name>
</gene>
<organism evidence="1 2">
    <name type="scientific">Zophobas morio</name>
    <dbReference type="NCBI Taxonomy" id="2755281"/>
    <lineage>
        <taxon>Eukaryota</taxon>
        <taxon>Metazoa</taxon>
        <taxon>Ecdysozoa</taxon>
        <taxon>Arthropoda</taxon>
        <taxon>Hexapoda</taxon>
        <taxon>Insecta</taxon>
        <taxon>Pterygota</taxon>
        <taxon>Neoptera</taxon>
        <taxon>Endopterygota</taxon>
        <taxon>Coleoptera</taxon>
        <taxon>Polyphaga</taxon>
        <taxon>Cucujiformia</taxon>
        <taxon>Tenebrionidae</taxon>
        <taxon>Zophobas</taxon>
    </lineage>
</organism>
<evidence type="ECO:0000313" key="2">
    <source>
        <dbReference type="Proteomes" id="UP001168821"/>
    </source>
</evidence>
<protein>
    <recommendedName>
        <fullName evidence="3">Endonuclease-reverse transcriptase</fullName>
    </recommendedName>
</protein>
<evidence type="ECO:0008006" key="3">
    <source>
        <dbReference type="Google" id="ProtNLM"/>
    </source>
</evidence>
<accession>A0AA38IYW7</accession>
<dbReference type="EMBL" id="JALNTZ010000001">
    <property type="protein sequence ID" value="KAJ3664705.1"/>
    <property type="molecule type" value="Genomic_DNA"/>
</dbReference>
<proteinExistence type="predicted"/>